<dbReference type="Proteomes" id="UP001462961">
    <property type="component" value="Unassembled WGS sequence"/>
</dbReference>
<dbReference type="Proteomes" id="UP000509548">
    <property type="component" value="Chromosome 1"/>
</dbReference>
<gene>
    <name evidence="2" type="ORF">A9O66_09425</name>
    <name evidence="1" type="ORF">VOI32_15595</name>
</gene>
<evidence type="ECO:0000313" key="2">
    <source>
        <dbReference type="EMBL" id="QLB62581.1"/>
    </source>
</evidence>
<evidence type="ECO:0000313" key="4">
    <source>
        <dbReference type="Proteomes" id="UP001462961"/>
    </source>
</evidence>
<reference evidence="2 3" key="1">
    <citation type="journal article" date="2014" name="Genome Announc.">
        <title>Draft Genome Sequence of the Haloacid-Degrading Burkholderia caribensis Strain MBA4.</title>
        <authorList>
            <person name="Pan Y."/>
            <person name="Kong K.F."/>
            <person name="Tsang J.S."/>
        </authorList>
    </citation>
    <scope>NUCLEOTIDE SEQUENCE [LARGE SCALE GENOMIC DNA]</scope>
    <source>
        <strain evidence="2 3">852011</strain>
    </source>
</reference>
<dbReference type="EMBL" id="CP015958">
    <property type="protein sequence ID" value="QLB62581.1"/>
    <property type="molecule type" value="Genomic_DNA"/>
</dbReference>
<sequence length="119" mass="12349">MKRFAKLDGRAVVEVVEALQLPGADFVEVPDDTPCGPGYTFENGLFCPVAMPFGYGVGVGYPVGADRINGAPVVFEPNRPADVAVMGVPMAGGQNYMGIARMGSLATPSMESGNDHGVT</sequence>
<reference evidence="2" key="2">
    <citation type="submission" date="2016-06" db="EMBL/GenBank/DDBJ databases">
        <authorList>
            <person name="Huang P."/>
            <person name="Jiang X."/>
            <person name="Liu X."/>
        </authorList>
    </citation>
    <scope>NUCLEOTIDE SEQUENCE</scope>
    <source>
        <strain evidence="2">852011</strain>
    </source>
</reference>
<dbReference type="RefSeq" id="WP_107201277.1">
    <property type="nucleotide sequence ID" value="NZ_CP015958.1"/>
</dbReference>
<name>A0A9Q6WLI2_9BURK</name>
<dbReference type="AlphaFoldDB" id="A0A9Q6WLI2"/>
<keyword evidence="4" id="KW-1185">Reference proteome</keyword>
<proteinExistence type="predicted"/>
<dbReference type="EMBL" id="JAYLVJ010000017">
    <property type="protein sequence ID" value="MEO1755351.1"/>
    <property type="molecule type" value="Genomic_DNA"/>
</dbReference>
<reference evidence="1 4" key="3">
    <citation type="submission" date="2024-01" db="EMBL/GenBank/DDBJ databases">
        <title>The diversity of rhizobia nodulating Mimosa spp. in eleven states of Brazil covering several biomes is determined by host plant, location, and edaphic factors.</title>
        <authorList>
            <person name="Rouws L."/>
            <person name="Barauna A."/>
            <person name="Beukes C."/>
            <person name="De Faria S.M."/>
            <person name="Gross E."/>
            <person name="Dos Reis Junior F.B."/>
            <person name="Simon M."/>
            <person name="Maluk M."/>
            <person name="Odee D.W."/>
            <person name="Kenicer G."/>
            <person name="Young J.P.W."/>
            <person name="Reis V.M."/>
            <person name="Zilli J."/>
            <person name="James E.K."/>
        </authorList>
    </citation>
    <scope>NUCLEOTIDE SEQUENCE [LARGE SCALE GENOMIC DNA]</scope>
    <source>
        <strain evidence="1 4">JHI1651</strain>
    </source>
</reference>
<protein>
    <submittedName>
        <fullName evidence="2">Uncharacterized protein</fullName>
    </submittedName>
</protein>
<accession>A0A9Q6WLI2</accession>
<organism evidence="2 3">
    <name type="scientific">Paraburkholderia caribensis</name>
    <dbReference type="NCBI Taxonomy" id="75105"/>
    <lineage>
        <taxon>Bacteria</taxon>
        <taxon>Pseudomonadati</taxon>
        <taxon>Pseudomonadota</taxon>
        <taxon>Betaproteobacteria</taxon>
        <taxon>Burkholderiales</taxon>
        <taxon>Burkholderiaceae</taxon>
        <taxon>Paraburkholderia</taxon>
    </lineage>
</organism>
<evidence type="ECO:0000313" key="3">
    <source>
        <dbReference type="Proteomes" id="UP000509548"/>
    </source>
</evidence>
<evidence type="ECO:0000313" key="1">
    <source>
        <dbReference type="EMBL" id="MEO1755351.1"/>
    </source>
</evidence>